<sequence>MTFVVPFDGSDLAESALVRATAFDAVFDEGVVAVTVVPNGNIEYARAAGWLEEDESFDLSTIVDRLADRVHELAPDARFRYETVGQYASAGTITKHVRQIARDEDASMVVIGSENAGHLTVSISSIGGGIAADDAYDVLIVRSQQPSKVEKVQAASPAASESKPENTE</sequence>
<dbReference type="EMBL" id="FOXI01000006">
    <property type="protein sequence ID" value="SFP70192.1"/>
    <property type="molecule type" value="Genomic_DNA"/>
</dbReference>
<protein>
    <submittedName>
        <fullName evidence="3">Nucleotide-binding universal stress protein, UspA family</fullName>
    </submittedName>
</protein>
<dbReference type="Proteomes" id="UP000183769">
    <property type="component" value="Unassembled WGS sequence"/>
</dbReference>
<organism evidence="3 4">
    <name type="scientific">Halolamina pelagica</name>
    <dbReference type="NCBI Taxonomy" id="699431"/>
    <lineage>
        <taxon>Archaea</taxon>
        <taxon>Methanobacteriati</taxon>
        <taxon>Methanobacteriota</taxon>
        <taxon>Stenosarchaea group</taxon>
        <taxon>Halobacteria</taxon>
        <taxon>Halobacteriales</taxon>
        <taxon>Haloferacaceae</taxon>
    </lineage>
</organism>
<dbReference type="InterPro" id="IPR006016">
    <property type="entry name" value="UspA"/>
</dbReference>
<accession>A0A1I5SHH3</accession>
<dbReference type="SUPFAM" id="SSF52402">
    <property type="entry name" value="Adenine nucleotide alpha hydrolases-like"/>
    <property type="match status" value="1"/>
</dbReference>
<reference evidence="4" key="1">
    <citation type="submission" date="2016-10" db="EMBL/GenBank/DDBJ databases">
        <authorList>
            <person name="Varghese N."/>
            <person name="Submissions S."/>
        </authorList>
    </citation>
    <scope>NUCLEOTIDE SEQUENCE [LARGE SCALE GENOMIC DNA]</scope>
    <source>
        <strain evidence="4">CGMCC 1.10329</strain>
    </source>
</reference>
<evidence type="ECO:0000313" key="4">
    <source>
        <dbReference type="Proteomes" id="UP000183769"/>
    </source>
</evidence>
<dbReference type="RefSeq" id="WP_074878174.1">
    <property type="nucleotide sequence ID" value="NZ_FOXI01000006.1"/>
</dbReference>
<evidence type="ECO:0000256" key="1">
    <source>
        <dbReference type="SAM" id="MobiDB-lite"/>
    </source>
</evidence>
<evidence type="ECO:0000313" key="3">
    <source>
        <dbReference type="EMBL" id="SFP70192.1"/>
    </source>
</evidence>
<keyword evidence="4" id="KW-1185">Reference proteome</keyword>
<name>A0A1I5SHH3_9EURY</name>
<dbReference type="InterPro" id="IPR014729">
    <property type="entry name" value="Rossmann-like_a/b/a_fold"/>
</dbReference>
<proteinExistence type="predicted"/>
<dbReference type="Pfam" id="PF00582">
    <property type="entry name" value="Usp"/>
    <property type="match status" value="1"/>
</dbReference>
<dbReference type="CDD" id="cd00293">
    <property type="entry name" value="USP-like"/>
    <property type="match status" value="1"/>
</dbReference>
<evidence type="ECO:0000259" key="2">
    <source>
        <dbReference type="Pfam" id="PF00582"/>
    </source>
</evidence>
<gene>
    <name evidence="3" type="ORF">SAMN05216277_106120</name>
</gene>
<dbReference type="AlphaFoldDB" id="A0A1I5SHH3"/>
<dbReference type="Gene3D" id="3.40.50.620">
    <property type="entry name" value="HUPs"/>
    <property type="match status" value="1"/>
</dbReference>
<feature type="domain" description="UspA" evidence="2">
    <location>
        <begin position="2"/>
        <end position="141"/>
    </location>
</feature>
<dbReference type="OrthoDB" id="193961at2157"/>
<feature type="region of interest" description="Disordered" evidence="1">
    <location>
        <begin position="149"/>
        <end position="168"/>
    </location>
</feature>